<protein>
    <submittedName>
        <fullName evidence="1">Uncharacterized protein</fullName>
    </submittedName>
</protein>
<name>A0A1D1UKZ6_RAMVA</name>
<dbReference type="AlphaFoldDB" id="A0A1D1UKZ6"/>
<evidence type="ECO:0000313" key="1">
    <source>
        <dbReference type="EMBL" id="GAU90374.1"/>
    </source>
</evidence>
<dbReference type="EMBL" id="BDGG01000001">
    <property type="protein sequence ID" value="GAU90374.1"/>
    <property type="molecule type" value="Genomic_DNA"/>
</dbReference>
<gene>
    <name evidence="1" type="primary">RvY_02797-1</name>
    <name evidence="1" type="synonym">RvY_02797.1</name>
    <name evidence="1" type="ORF">RvY_02797</name>
</gene>
<evidence type="ECO:0000313" key="2">
    <source>
        <dbReference type="Proteomes" id="UP000186922"/>
    </source>
</evidence>
<keyword evidence="2" id="KW-1185">Reference proteome</keyword>
<proteinExistence type="predicted"/>
<dbReference type="Proteomes" id="UP000186922">
    <property type="component" value="Unassembled WGS sequence"/>
</dbReference>
<organism evidence="1 2">
    <name type="scientific">Ramazzottius varieornatus</name>
    <name type="common">Water bear</name>
    <name type="synonym">Tardigrade</name>
    <dbReference type="NCBI Taxonomy" id="947166"/>
    <lineage>
        <taxon>Eukaryota</taxon>
        <taxon>Metazoa</taxon>
        <taxon>Ecdysozoa</taxon>
        <taxon>Tardigrada</taxon>
        <taxon>Eutardigrada</taxon>
        <taxon>Parachela</taxon>
        <taxon>Hypsibioidea</taxon>
        <taxon>Ramazzottiidae</taxon>
        <taxon>Ramazzottius</taxon>
    </lineage>
</organism>
<reference evidence="1 2" key="1">
    <citation type="journal article" date="2016" name="Nat. Commun.">
        <title>Extremotolerant tardigrade genome and improved radiotolerance of human cultured cells by tardigrade-unique protein.</title>
        <authorList>
            <person name="Hashimoto T."/>
            <person name="Horikawa D.D."/>
            <person name="Saito Y."/>
            <person name="Kuwahara H."/>
            <person name="Kozuka-Hata H."/>
            <person name="Shin-I T."/>
            <person name="Minakuchi Y."/>
            <person name="Ohishi K."/>
            <person name="Motoyama A."/>
            <person name="Aizu T."/>
            <person name="Enomoto A."/>
            <person name="Kondo K."/>
            <person name="Tanaka S."/>
            <person name="Hara Y."/>
            <person name="Koshikawa S."/>
            <person name="Sagara H."/>
            <person name="Miura T."/>
            <person name="Yokobori S."/>
            <person name="Miyagawa K."/>
            <person name="Suzuki Y."/>
            <person name="Kubo T."/>
            <person name="Oyama M."/>
            <person name="Kohara Y."/>
            <person name="Fujiyama A."/>
            <person name="Arakawa K."/>
            <person name="Katayama T."/>
            <person name="Toyoda A."/>
            <person name="Kunieda T."/>
        </authorList>
    </citation>
    <scope>NUCLEOTIDE SEQUENCE [LARGE SCALE GENOMIC DNA]</scope>
    <source>
        <strain evidence="1 2">YOKOZUNA-1</strain>
    </source>
</reference>
<comment type="caution">
    <text evidence="1">The sequence shown here is derived from an EMBL/GenBank/DDBJ whole genome shotgun (WGS) entry which is preliminary data.</text>
</comment>
<sequence>MAKVSARHFSGRLFPETLAHQGHDAGRVQDPPRSAVGRVVPFRRGKDVAKRTDGALHDCCIQFPRTFPTFGLLYTRSFSWMSVIERGEEEDGREGAQKYNQDELEKLDFDYSFVAGRGDFWVHKIRVFGLSIELHQISNRNKRFVQLYRAMNKGGRLWPFPSEQLEWLEVVSKNPKDDGNKKRKTAMAKQGRHTLIKLFHALRRYLEEDKDKTRRTVGQ</sequence>
<accession>A0A1D1UKZ6</accession>